<organism evidence="1 2">
    <name type="scientific">Eumeta variegata</name>
    <name type="common">Bagworm moth</name>
    <name type="synonym">Eumeta japonica</name>
    <dbReference type="NCBI Taxonomy" id="151549"/>
    <lineage>
        <taxon>Eukaryota</taxon>
        <taxon>Metazoa</taxon>
        <taxon>Ecdysozoa</taxon>
        <taxon>Arthropoda</taxon>
        <taxon>Hexapoda</taxon>
        <taxon>Insecta</taxon>
        <taxon>Pterygota</taxon>
        <taxon>Neoptera</taxon>
        <taxon>Endopterygota</taxon>
        <taxon>Lepidoptera</taxon>
        <taxon>Glossata</taxon>
        <taxon>Ditrysia</taxon>
        <taxon>Tineoidea</taxon>
        <taxon>Psychidae</taxon>
        <taxon>Oiketicinae</taxon>
        <taxon>Eumeta</taxon>
    </lineage>
</organism>
<dbReference type="EMBL" id="BGZK01000061">
    <property type="protein sequence ID" value="GBP14032.1"/>
    <property type="molecule type" value="Genomic_DNA"/>
</dbReference>
<dbReference type="AlphaFoldDB" id="A0A4C1THS6"/>
<comment type="caution">
    <text evidence="1">The sequence shown here is derived from an EMBL/GenBank/DDBJ whole genome shotgun (WGS) entry which is preliminary data.</text>
</comment>
<evidence type="ECO:0000313" key="1">
    <source>
        <dbReference type="EMBL" id="GBP14032.1"/>
    </source>
</evidence>
<reference evidence="1 2" key="1">
    <citation type="journal article" date="2019" name="Commun. Biol.">
        <title>The bagworm genome reveals a unique fibroin gene that provides high tensile strength.</title>
        <authorList>
            <person name="Kono N."/>
            <person name="Nakamura H."/>
            <person name="Ohtoshi R."/>
            <person name="Tomita M."/>
            <person name="Numata K."/>
            <person name="Arakawa K."/>
        </authorList>
    </citation>
    <scope>NUCLEOTIDE SEQUENCE [LARGE SCALE GENOMIC DNA]</scope>
</reference>
<accession>A0A4C1THS6</accession>
<sequence length="119" mass="13898">MMPDGKKRKVDAERVASFNKNGIEEFFFYLAQCDLKAFQNKIRLWEAQMLSGNSYHFTTLSVHENIAYAQYAEELKLLLEQFPNRFNDFKSMEDCFNLFASPTESDVQNAPIHLQMESV</sequence>
<dbReference type="Proteomes" id="UP000299102">
    <property type="component" value="Unassembled WGS sequence"/>
</dbReference>
<keyword evidence="2" id="KW-1185">Reference proteome</keyword>
<evidence type="ECO:0000313" key="2">
    <source>
        <dbReference type="Proteomes" id="UP000299102"/>
    </source>
</evidence>
<dbReference type="OrthoDB" id="6774399at2759"/>
<dbReference type="PANTHER" id="PTHR45913:SF5">
    <property type="entry name" value="GENERAL TRANSCRIPTION FACTOR II-I REPEAT DOMAIN-CONTAINING PROTEIN 2A-LIKE PROTEIN"/>
    <property type="match status" value="1"/>
</dbReference>
<gene>
    <name evidence="1" type="primary">Gtf2ird2</name>
    <name evidence="1" type="ORF">EVAR_102716_1</name>
</gene>
<proteinExistence type="predicted"/>
<dbReference type="PANTHER" id="PTHR45913">
    <property type="entry name" value="EPM2A-INTERACTING PROTEIN 1"/>
    <property type="match status" value="1"/>
</dbReference>
<protein>
    <submittedName>
        <fullName evidence="1">General transcription factor II-I repeat domain-containing protein 2</fullName>
    </submittedName>
</protein>
<name>A0A4C1THS6_EUMVA</name>